<evidence type="ECO:0000313" key="6">
    <source>
        <dbReference type="Proteomes" id="UP001221217"/>
    </source>
</evidence>
<dbReference type="GO" id="GO:0030288">
    <property type="term" value="C:outer membrane-bounded periplasmic space"/>
    <property type="evidence" value="ECO:0007669"/>
    <property type="project" value="TreeGrafter"/>
</dbReference>
<name>A0AAJ1IIC7_9SPIO</name>
<sequence length="346" mass="37606">MKKIVAMLLALIVIGGFAFAGGQQESSAAGDDQLEIVMVVKLEGVAWFDDMRLGIERFNEEYPDVNCYQIGADTADPAAQVALVNDLIAKGVDAILVVPNDPESLVPAFKKANDAGILTFTHEASNQKQISFDVEAFDNEAYGRHMADVMAEWMGEEGVWQPFVGHLTSPTHNQWVDGEVAQVAEKYPNLTMATDRVEDQENQQMAYEKSLELLKTYPELKAIMGSAMSTVPGAAAAVEEKGLIGKVAAFGTCLPSVAGDYLESGAAQSIHFWRPADAGYVTAMAAYKLLKGEEIVDGTDMGAPGYEDIIIKENEHGNKVIYGQAWVDVNKDNLDDWKDADGNYKL</sequence>
<evidence type="ECO:0000256" key="3">
    <source>
        <dbReference type="SAM" id="SignalP"/>
    </source>
</evidence>
<evidence type="ECO:0000256" key="2">
    <source>
        <dbReference type="ARBA" id="ARBA00007639"/>
    </source>
</evidence>
<feature type="domain" description="Periplasmic binding protein" evidence="4">
    <location>
        <begin position="36"/>
        <end position="294"/>
    </location>
</feature>
<accession>A0AAJ1IIC7</accession>
<evidence type="ECO:0000313" key="5">
    <source>
        <dbReference type="EMBL" id="MDC7227805.1"/>
    </source>
</evidence>
<dbReference type="InterPro" id="IPR025997">
    <property type="entry name" value="SBP_2_dom"/>
</dbReference>
<comment type="similarity">
    <text evidence="2">Belongs to the bacterial solute-binding protein 2 family.</text>
</comment>
<dbReference type="Gene3D" id="3.40.50.2300">
    <property type="match status" value="2"/>
</dbReference>
<feature type="chain" id="PRO_5042594508" evidence="3">
    <location>
        <begin position="21"/>
        <end position="346"/>
    </location>
</feature>
<dbReference type="AlphaFoldDB" id="A0AAJ1IIC7"/>
<dbReference type="PANTHER" id="PTHR30036">
    <property type="entry name" value="D-XYLOSE-BINDING PERIPLASMIC PROTEIN"/>
    <property type="match status" value="1"/>
</dbReference>
<keyword evidence="3" id="KW-0732">Signal</keyword>
<comment type="caution">
    <text evidence="5">The sequence shown here is derived from an EMBL/GenBank/DDBJ whole genome shotgun (WGS) entry which is preliminary data.</text>
</comment>
<proteinExistence type="inferred from homology"/>
<dbReference type="SUPFAM" id="SSF53822">
    <property type="entry name" value="Periplasmic binding protein-like I"/>
    <property type="match status" value="1"/>
</dbReference>
<dbReference type="InterPro" id="IPR050555">
    <property type="entry name" value="Bact_Solute-Bind_Prot2"/>
</dbReference>
<reference evidence="5 6" key="1">
    <citation type="submission" date="2022-12" db="EMBL/GenBank/DDBJ databases">
        <title>Metagenome assembled genome from gulf of manar.</title>
        <authorList>
            <person name="Kohli P."/>
            <person name="Pk S."/>
            <person name="Venkata Ramana C."/>
            <person name="Sasikala C."/>
        </authorList>
    </citation>
    <scope>NUCLEOTIDE SEQUENCE [LARGE SCALE GENOMIC DNA]</scope>
    <source>
        <strain evidence="5">JB008</strain>
    </source>
</reference>
<dbReference type="GO" id="GO:0030246">
    <property type="term" value="F:carbohydrate binding"/>
    <property type="evidence" value="ECO:0007669"/>
    <property type="project" value="TreeGrafter"/>
</dbReference>
<gene>
    <name evidence="5" type="ORF">PQJ61_13655</name>
</gene>
<dbReference type="PANTHER" id="PTHR30036:SF7">
    <property type="entry name" value="ABC TRANSPORTER PERIPLASMIC-BINDING PROTEIN YPHF"/>
    <property type="match status" value="1"/>
</dbReference>
<dbReference type="Pfam" id="PF13407">
    <property type="entry name" value="Peripla_BP_4"/>
    <property type="match status" value="1"/>
</dbReference>
<protein>
    <submittedName>
        <fullName evidence="5">Autoinducer 2 ABC transporter substrate-binding protein</fullName>
    </submittedName>
</protein>
<dbReference type="EMBL" id="JAQQAL010000034">
    <property type="protein sequence ID" value="MDC7227805.1"/>
    <property type="molecule type" value="Genomic_DNA"/>
</dbReference>
<dbReference type="InterPro" id="IPR028082">
    <property type="entry name" value="Peripla_BP_I"/>
</dbReference>
<dbReference type="CDD" id="cd20001">
    <property type="entry name" value="PBP1_LsrB_Quorum_Sensing-like"/>
    <property type="match status" value="1"/>
</dbReference>
<feature type="signal peptide" evidence="3">
    <location>
        <begin position="1"/>
        <end position="20"/>
    </location>
</feature>
<dbReference type="Proteomes" id="UP001221217">
    <property type="component" value="Unassembled WGS sequence"/>
</dbReference>
<evidence type="ECO:0000259" key="4">
    <source>
        <dbReference type="Pfam" id="PF13407"/>
    </source>
</evidence>
<organism evidence="5 6">
    <name type="scientific">Candidatus Thalassospirochaeta sargassi</name>
    <dbReference type="NCBI Taxonomy" id="3119039"/>
    <lineage>
        <taxon>Bacteria</taxon>
        <taxon>Pseudomonadati</taxon>
        <taxon>Spirochaetota</taxon>
        <taxon>Spirochaetia</taxon>
        <taxon>Spirochaetales</taxon>
        <taxon>Spirochaetaceae</taxon>
        <taxon>Candidatus Thalassospirochaeta</taxon>
    </lineage>
</organism>
<evidence type="ECO:0000256" key="1">
    <source>
        <dbReference type="ARBA" id="ARBA00004196"/>
    </source>
</evidence>
<comment type="subcellular location">
    <subcellularLocation>
        <location evidence="1">Cell envelope</location>
    </subcellularLocation>
</comment>